<dbReference type="Pfam" id="PF00856">
    <property type="entry name" value="SET"/>
    <property type="match status" value="1"/>
</dbReference>
<keyword evidence="9" id="KW-0949">S-adenosyl-L-methionine</keyword>
<dbReference type="Ensembl" id="ENSPNYT00000019591.1">
    <property type="protein sequence ID" value="ENSPNYP00000019112.1"/>
    <property type="gene ID" value="ENSPNYG00000014428.1"/>
</dbReference>
<evidence type="ECO:0000256" key="10">
    <source>
        <dbReference type="ARBA" id="ARBA00022776"/>
    </source>
</evidence>
<evidence type="ECO:0000256" key="3">
    <source>
        <dbReference type="ARBA" id="ARBA00012187"/>
    </source>
</evidence>
<dbReference type="AlphaFoldDB" id="A0A3B4G8C0"/>
<comment type="subcellular location">
    <subcellularLocation>
        <location evidence="2">Chromosome</location>
    </subcellularLocation>
    <subcellularLocation>
        <location evidence="1">Nucleus</location>
    </subcellularLocation>
</comment>
<dbReference type="GO" id="GO:0032259">
    <property type="term" value="P:methylation"/>
    <property type="evidence" value="ECO:0007669"/>
    <property type="project" value="UniProtKB-KW"/>
</dbReference>
<evidence type="ECO:0000256" key="15">
    <source>
        <dbReference type="ARBA" id="ARBA00023306"/>
    </source>
</evidence>
<proteinExistence type="predicted"/>
<evidence type="ECO:0000256" key="6">
    <source>
        <dbReference type="ARBA" id="ARBA00022603"/>
    </source>
</evidence>
<dbReference type="InterPro" id="IPR046341">
    <property type="entry name" value="SET_dom_sf"/>
</dbReference>
<keyword evidence="13" id="KW-0804">Transcription</keyword>
<keyword evidence="7" id="KW-0132">Cell division</keyword>
<dbReference type="GO" id="GO:0006357">
    <property type="term" value="P:regulation of transcription by RNA polymerase II"/>
    <property type="evidence" value="ECO:0007669"/>
    <property type="project" value="TreeGrafter"/>
</dbReference>
<dbReference type="STRING" id="303518.ENSPNYP00000019112"/>
<dbReference type="GO" id="GO:0005634">
    <property type="term" value="C:nucleus"/>
    <property type="evidence" value="ECO:0007669"/>
    <property type="project" value="UniProtKB-SubCell"/>
</dbReference>
<dbReference type="FunFam" id="2.170.270.10:FF:000021">
    <property type="entry name" value="Histone-lysine N-methyltransferase"/>
    <property type="match status" value="1"/>
</dbReference>
<keyword evidence="6" id="KW-0489">Methyltransferase</keyword>
<evidence type="ECO:0000256" key="17">
    <source>
        <dbReference type="ARBA" id="ARBA00048985"/>
    </source>
</evidence>
<keyword evidence="10" id="KW-0498">Mitosis</keyword>
<evidence type="ECO:0000256" key="4">
    <source>
        <dbReference type="ARBA" id="ARBA00022454"/>
    </source>
</evidence>
<dbReference type="GO" id="GO:0043516">
    <property type="term" value="P:regulation of DNA damage response, signal transduction by p53 class mediator"/>
    <property type="evidence" value="ECO:0007669"/>
    <property type="project" value="TreeGrafter"/>
</dbReference>
<name>A0A3B4G8C0_9CICH</name>
<accession>A0A3B4G8C0</accession>
<keyword evidence="15" id="KW-0131">Cell cycle</keyword>
<dbReference type="SMART" id="SM00317">
    <property type="entry name" value="SET"/>
    <property type="match status" value="1"/>
</dbReference>
<evidence type="ECO:0000256" key="13">
    <source>
        <dbReference type="ARBA" id="ARBA00023163"/>
    </source>
</evidence>
<evidence type="ECO:0000259" key="18">
    <source>
        <dbReference type="PROSITE" id="PS50280"/>
    </source>
</evidence>
<keyword evidence="11" id="KW-0156">Chromatin regulator</keyword>
<dbReference type="GeneTree" id="ENSGT00940000163293"/>
<keyword evidence="12" id="KW-0805">Transcription regulation</keyword>
<keyword evidence="14" id="KW-0539">Nucleus</keyword>
<comment type="catalytic activity">
    <reaction evidence="17">
        <text>L-lysyl-[protein] + S-adenosyl-L-methionine = N(6)-methyl-L-lysyl-[protein] + S-adenosyl-L-homocysteine + H(+)</text>
        <dbReference type="Rhea" id="RHEA:51736"/>
        <dbReference type="Rhea" id="RHEA-COMP:9752"/>
        <dbReference type="Rhea" id="RHEA-COMP:13053"/>
        <dbReference type="ChEBI" id="CHEBI:15378"/>
        <dbReference type="ChEBI" id="CHEBI:29969"/>
        <dbReference type="ChEBI" id="CHEBI:57856"/>
        <dbReference type="ChEBI" id="CHEBI:59789"/>
        <dbReference type="ChEBI" id="CHEBI:61929"/>
    </reaction>
</comment>
<evidence type="ECO:0000256" key="12">
    <source>
        <dbReference type="ARBA" id="ARBA00023015"/>
    </source>
</evidence>
<dbReference type="CDD" id="cd10528">
    <property type="entry name" value="SET_SETD8"/>
    <property type="match status" value="1"/>
</dbReference>
<evidence type="ECO:0000256" key="14">
    <source>
        <dbReference type="ARBA" id="ARBA00023242"/>
    </source>
</evidence>
<evidence type="ECO:0000256" key="9">
    <source>
        <dbReference type="ARBA" id="ARBA00022691"/>
    </source>
</evidence>
<keyword evidence="4" id="KW-0158">Chromosome</keyword>
<dbReference type="GO" id="GO:0051301">
    <property type="term" value="P:cell division"/>
    <property type="evidence" value="ECO:0007669"/>
    <property type="project" value="UniProtKB-KW"/>
</dbReference>
<dbReference type="GO" id="GO:0140944">
    <property type="term" value="F:histone H4K20 monomethyltransferase activity"/>
    <property type="evidence" value="ECO:0007669"/>
    <property type="project" value="UniProtKB-EC"/>
</dbReference>
<dbReference type="InterPro" id="IPR001214">
    <property type="entry name" value="SET_dom"/>
</dbReference>
<reference evidence="19" key="1">
    <citation type="submission" date="2023-09" db="UniProtKB">
        <authorList>
            <consortium name="Ensembl"/>
        </authorList>
    </citation>
    <scope>IDENTIFICATION</scope>
</reference>
<dbReference type="InterPro" id="IPR047266">
    <property type="entry name" value="KMT5A-like_SET"/>
</dbReference>
<dbReference type="GO" id="GO:0005700">
    <property type="term" value="C:polytene chromosome"/>
    <property type="evidence" value="ECO:0007669"/>
    <property type="project" value="TreeGrafter"/>
</dbReference>
<evidence type="ECO:0000256" key="1">
    <source>
        <dbReference type="ARBA" id="ARBA00004123"/>
    </source>
</evidence>
<evidence type="ECO:0000256" key="7">
    <source>
        <dbReference type="ARBA" id="ARBA00022618"/>
    </source>
</evidence>
<organism evidence="19">
    <name type="scientific">Pundamilia nyererei</name>
    <dbReference type="NCBI Taxonomy" id="303518"/>
    <lineage>
        <taxon>Eukaryota</taxon>
        <taxon>Metazoa</taxon>
        <taxon>Chordata</taxon>
        <taxon>Craniata</taxon>
        <taxon>Vertebrata</taxon>
        <taxon>Euteleostomi</taxon>
        <taxon>Actinopterygii</taxon>
        <taxon>Neopterygii</taxon>
        <taxon>Teleostei</taxon>
        <taxon>Neoteleostei</taxon>
        <taxon>Acanthomorphata</taxon>
        <taxon>Ovalentaria</taxon>
        <taxon>Cichlomorphae</taxon>
        <taxon>Cichliformes</taxon>
        <taxon>Cichlidae</taxon>
        <taxon>African cichlids</taxon>
        <taxon>Pseudocrenilabrinae</taxon>
        <taxon>Haplochromini</taxon>
        <taxon>Pundamilia</taxon>
    </lineage>
</organism>
<dbReference type="Gene3D" id="2.170.270.10">
    <property type="entry name" value="SET domain"/>
    <property type="match status" value="1"/>
</dbReference>
<protein>
    <recommendedName>
        <fullName evidence="3">[histone H4]-lysine(20) N-methyltransferase</fullName>
        <ecNumber evidence="3">2.1.1.361</ecNumber>
    </recommendedName>
</protein>
<sequence>PQLMHLQSRKLTFSGKPISVTLARGKSSASCCELGVSKIRARRPEAARQIFQYGPTGQVERRPTFWTFNFNVIGFTALSKALQNRKVTDYFPIRRSNRKTNAELKSEQHKHLDDLIKNDIEEGMEVKNIDGKGRGVFAVSGFKRGDFVVEYHGDLLDLAEAKIREAQYAEDPQTGCYMYYFQYQSKTYCVDATKETSRLGRLVNHCKTGNCQTRLHPIDGTPHLILVASRDINAGEELLYDYGDRSKASILAHPWLKH</sequence>
<dbReference type="InterPro" id="IPR016858">
    <property type="entry name" value="KMT5A-like"/>
</dbReference>
<dbReference type="PROSITE" id="PS51571">
    <property type="entry name" value="SAM_MT43_PR_SET"/>
    <property type="match status" value="1"/>
</dbReference>
<keyword evidence="8" id="KW-0808">Transferase</keyword>
<evidence type="ECO:0000256" key="8">
    <source>
        <dbReference type="ARBA" id="ARBA00022679"/>
    </source>
</evidence>
<dbReference type="PANTHER" id="PTHR46167">
    <property type="entry name" value="N-LYSINE METHYLTRANSFERASE KMT5A"/>
    <property type="match status" value="1"/>
</dbReference>
<evidence type="ECO:0000256" key="5">
    <source>
        <dbReference type="ARBA" id="ARBA00022491"/>
    </source>
</evidence>
<evidence type="ECO:0000256" key="11">
    <source>
        <dbReference type="ARBA" id="ARBA00022853"/>
    </source>
</evidence>
<feature type="domain" description="SET" evidence="18">
    <location>
        <begin position="122"/>
        <end position="243"/>
    </location>
</feature>
<dbReference type="EC" id="2.1.1.361" evidence="3"/>
<evidence type="ECO:0000256" key="2">
    <source>
        <dbReference type="ARBA" id="ARBA00004286"/>
    </source>
</evidence>
<evidence type="ECO:0000313" key="19">
    <source>
        <dbReference type="Ensembl" id="ENSPNYP00000019112.1"/>
    </source>
</evidence>
<dbReference type="PANTHER" id="PTHR46167:SF1">
    <property type="entry name" value="N-LYSINE METHYLTRANSFERASE KMT5A"/>
    <property type="match status" value="1"/>
</dbReference>
<keyword evidence="5" id="KW-0678">Repressor</keyword>
<comment type="catalytic activity">
    <reaction evidence="16">
        <text>L-lysyl(20)-[histone H4] + S-adenosyl-L-methionine = N(6)-methyl-L-lysyl(20)-[histone H4] + S-adenosyl-L-homocysteine + H(+)</text>
        <dbReference type="Rhea" id="RHEA:60344"/>
        <dbReference type="Rhea" id="RHEA-COMP:15554"/>
        <dbReference type="Rhea" id="RHEA-COMP:15555"/>
        <dbReference type="ChEBI" id="CHEBI:15378"/>
        <dbReference type="ChEBI" id="CHEBI:29969"/>
        <dbReference type="ChEBI" id="CHEBI:57856"/>
        <dbReference type="ChEBI" id="CHEBI:59789"/>
        <dbReference type="ChEBI" id="CHEBI:61929"/>
        <dbReference type="EC" id="2.1.1.361"/>
    </reaction>
</comment>
<dbReference type="PROSITE" id="PS50280">
    <property type="entry name" value="SET"/>
    <property type="match status" value="1"/>
</dbReference>
<evidence type="ECO:0000256" key="16">
    <source>
        <dbReference type="ARBA" id="ARBA00047784"/>
    </source>
</evidence>
<dbReference type="SUPFAM" id="SSF82199">
    <property type="entry name" value="SET domain"/>
    <property type="match status" value="1"/>
</dbReference>
<dbReference type="InterPro" id="IPR051760">
    <property type="entry name" value="KMT5A"/>
</dbReference>